<feature type="transmembrane region" description="Helical" evidence="1">
    <location>
        <begin position="1116"/>
        <end position="1137"/>
    </location>
</feature>
<feature type="transmembrane region" description="Helical" evidence="1">
    <location>
        <begin position="1071"/>
        <end position="1093"/>
    </location>
</feature>
<reference evidence="3 4" key="1">
    <citation type="submission" date="2021-06" db="EMBL/GenBank/DDBJ databases">
        <title>Sphingomonas sp. XMGL2, whole genome shotgun sequencing project.</title>
        <authorList>
            <person name="Zhao G."/>
            <person name="Shen L."/>
        </authorList>
    </citation>
    <scope>NUCLEOTIDE SEQUENCE [LARGE SCALE GENOMIC DNA]</scope>
    <source>
        <strain evidence="3 4">XMGL2</strain>
    </source>
</reference>
<evidence type="ECO:0000256" key="1">
    <source>
        <dbReference type="SAM" id="Phobius"/>
    </source>
</evidence>
<dbReference type="Pfam" id="PF00501">
    <property type="entry name" value="AMP-binding"/>
    <property type="match status" value="1"/>
</dbReference>
<keyword evidence="1" id="KW-0812">Transmembrane</keyword>
<dbReference type="InterPro" id="IPR025110">
    <property type="entry name" value="AMP-bd_C"/>
</dbReference>
<dbReference type="Pfam" id="PF00668">
    <property type="entry name" value="Condensation"/>
    <property type="match status" value="1"/>
</dbReference>
<keyword evidence="1" id="KW-1133">Transmembrane helix</keyword>
<accession>A0ABS6BQ10</accession>
<feature type="transmembrane region" description="Helical" evidence="1">
    <location>
        <begin position="1249"/>
        <end position="1267"/>
    </location>
</feature>
<feature type="transmembrane region" description="Helical" evidence="1">
    <location>
        <begin position="1026"/>
        <end position="1050"/>
    </location>
</feature>
<gene>
    <name evidence="3" type="ORF">KOF26_16665</name>
</gene>
<keyword evidence="4" id="KW-1185">Reference proteome</keyword>
<evidence type="ECO:0000313" key="4">
    <source>
        <dbReference type="Proteomes" id="UP000776276"/>
    </source>
</evidence>
<dbReference type="InterPro" id="IPR002656">
    <property type="entry name" value="Acyl_transf_3_dom"/>
</dbReference>
<dbReference type="Proteomes" id="UP000776276">
    <property type="component" value="Unassembled WGS sequence"/>
</dbReference>
<dbReference type="EMBL" id="JAHKRT010000011">
    <property type="protein sequence ID" value="MBU3079491.1"/>
    <property type="molecule type" value="Genomic_DNA"/>
</dbReference>
<feature type="transmembrane region" description="Helical" evidence="1">
    <location>
        <begin position="1218"/>
        <end position="1237"/>
    </location>
</feature>
<dbReference type="PROSITE" id="PS50075">
    <property type="entry name" value="CARRIER"/>
    <property type="match status" value="1"/>
</dbReference>
<evidence type="ECO:0000259" key="2">
    <source>
        <dbReference type="PROSITE" id="PS50075"/>
    </source>
</evidence>
<dbReference type="PANTHER" id="PTHR45527">
    <property type="entry name" value="NONRIBOSOMAL PEPTIDE SYNTHETASE"/>
    <property type="match status" value="1"/>
</dbReference>
<dbReference type="InterPro" id="IPR009081">
    <property type="entry name" value="PP-bd_ACP"/>
</dbReference>
<comment type="caution">
    <text evidence="3">The sequence shown here is derived from an EMBL/GenBank/DDBJ whole genome shotgun (WGS) entry which is preliminary data.</text>
</comment>
<proteinExistence type="predicted"/>
<keyword evidence="1" id="KW-0472">Membrane</keyword>
<feature type="transmembrane region" description="Helical" evidence="1">
    <location>
        <begin position="1149"/>
        <end position="1170"/>
    </location>
</feature>
<dbReference type="InterPro" id="IPR001242">
    <property type="entry name" value="Condensation_dom"/>
</dbReference>
<evidence type="ECO:0000313" key="3">
    <source>
        <dbReference type="EMBL" id="MBU3079491.1"/>
    </source>
</evidence>
<organism evidence="3 4">
    <name type="scientific">Sphingomonas quercus</name>
    <dbReference type="NCBI Taxonomy" id="2842451"/>
    <lineage>
        <taxon>Bacteria</taxon>
        <taxon>Pseudomonadati</taxon>
        <taxon>Pseudomonadota</taxon>
        <taxon>Alphaproteobacteria</taxon>
        <taxon>Sphingomonadales</taxon>
        <taxon>Sphingomonadaceae</taxon>
        <taxon>Sphingomonas</taxon>
    </lineage>
</organism>
<feature type="domain" description="Carrier" evidence="2">
    <location>
        <begin position="938"/>
        <end position="1013"/>
    </location>
</feature>
<dbReference type="InterPro" id="IPR020845">
    <property type="entry name" value="AMP-binding_CS"/>
</dbReference>
<dbReference type="Pfam" id="PF13193">
    <property type="entry name" value="AMP-binding_C"/>
    <property type="match status" value="1"/>
</dbReference>
<sequence length="1310" mass="140115">MKRSIVNFVSKPDFAGRRCSSNQERYVKASLTSDNSYYLPITFLVEQSTDIDRTVQAVHRVVLAEPALNVTIRAAGGHFVCAAPSSSPVACQIESGPVDAEGLAERIAAFVYAPQNILGAPTCKLHVARLDEPERRTAITIALHHAVADAISLGLFAERVSQACAGLPAAAPAGRDYFSLCDHYGLMPGEWHPADVHYWAGALRTAPDDCGQLPLFAGSGSAGGQRARVQHRLGADDMTATAAAAARAGVTVFQFLFAAYLLTLARQTGAAAACATFQSSGRHGKPDMDGVIGEFSNALPLFAAPDADHGFDDFAATIRAHVRAALAHEKLPYDEIIRQTGFHPRFGINWYPGTETLTLDGRAYPARHIVEWQSDYDLNLHCIRDGDGLSLEMSHPAGAARGERAALVLSQMAALLAQVARDGATPLRDIRLPGPALPPAAVKASIPETLWDRFAGTATRQPDAEAISAGGRAISYGELLALVEAVAAALAANGVGPRTKLAILADRGPELIALLLAANRLGAVFAIYDPAYPQARIEVMNEVFRPDFLLHADAPAAAARIVGDIGLQPLDAAGAAPLAPGVDYVLFTSGTTGRPKCVATAAHGLLSFIGWHIATHGFGPGSRFSLLGGLGHDPMLRDVFTGLLCGGTICVPPAEFRDDPRRLFDWLAEERVTAAHLTPQMSKLIAMGRRDRVLADLAHVFLGGDKLHRAEAEALFEAAPNAQASVFYGLTETPQAAAMWPVERTANWQDAPIGRGVNGRRVTVRRAHADAGYGEVGEITVEGSDLFLGYYDAGAGMTGLADGPIRTLATGDTGYFLPSDEIAIVGRKDDQVKIRGYRVEPGEIAAFLRAQPDVDQAAILVEPMAGGENKLLAYVTPKAGAAPDQARLTDACARQLPKHMMPHALFVLEALPLTINGKLDKARLPREPETAADGDVVDPATETELAIVAEVRRTLGARTVSMTSNVRDLGADSLSYLNLMLALEKVVGTLPDDWDERPLRDLADGAGEQGRFSAVESTILMRAISIMAVVAGHFGLIAFGGATSALYFIAGHSFGRFQVPSVLRENSVRSILKTIFQVALPTLAAMLVQQFFFRKPTPITWLFLGNFVGPNVAGGFSYWFVDVLIQMMLVMALLFALPAMREVTRRRPFETAFLFTVASFAIAALVEAVWDTSPLYDRVPTSKIWLIGLGWCLAQSHGTGQRIAATALVVALLAVDWMLGREAQPLTLAAFAVILLVDRIRMPRPISKAVAMTAAASLFIYLVHFQLRSLSAKLGGHPYSDWAAAAVAIIVGIVCQKLWDAVVGRVRRPV</sequence>
<name>A0ABS6BQ10_9SPHN</name>
<dbReference type="Pfam" id="PF01757">
    <property type="entry name" value="Acyl_transf_3"/>
    <property type="match status" value="1"/>
</dbReference>
<dbReference type="PROSITE" id="PS00455">
    <property type="entry name" value="AMP_BINDING"/>
    <property type="match status" value="1"/>
</dbReference>
<feature type="transmembrane region" description="Helical" evidence="1">
    <location>
        <begin position="1279"/>
        <end position="1299"/>
    </location>
</feature>
<dbReference type="InterPro" id="IPR000873">
    <property type="entry name" value="AMP-dep_synth/lig_dom"/>
</dbReference>
<dbReference type="PANTHER" id="PTHR45527:SF1">
    <property type="entry name" value="FATTY ACID SYNTHASE"/>
    <property type="match status" value="1"/>
</dbReference>
<protein>
    <submittedName>
        <fullName evidence="3">AMP-binding protein</fullName>
    </submittedName>
</protein>
<dbReference type="RefSeq" id="WP_216327824.1">
    <property type="nucleotide sequence ID" value="NZ_JAHKRT010000011.1"/>
</dbReference>